<comment type="caution">
    <text evidence="1">The sequence shown here is derived from an EMBL/GenBank/DDBJ whole genome shotgun (WGS) entry which is preliminary data.</text>
</comment>
<protein>
    <submittedName>
        <fullName evidence="1">Uncharacterized protein</fullName>
    </submittedName>
</protein>
<accession>A0ACC3DV89</accession>
<keyword evidence="2" id="KW-1185">Reference proteome</keyword>
<reference evidence="1" key="1">
    <citation type="submission" date="2024-09" db="EMBL/GenBank/DDBJ databases">
        <title>Black Yeasts Isolated from many extreme environments.</title>
        <authorList>
            <person name="Coleine C."/>
            <person name="Stajich J.E."/>
            <person name="Selbmann L."/>
        </authorList>
    </citation>
    <scope>NUCLEOTIDE SEQUENCE</scope>
    <source>
        <strain evidence="1">CCFEE 5737</strain>
    </source>
</reference>
<proteinExistence type="predicted"/>
<dbReference type="EMBL" id="JAWDJW010000425">
    <property type="protein sequence ID" value="KAK3080736.1"/>
    <property type="molecule type" value="Genomic_DNA"/>
</dbReference>
<organism evidence="1 2">
    <name type="scientific">Coniosporium uncinatum</name>
    <dbReference type="NCBI Taxonomy" id="93489"/>
    <lineage>
        <taxon>Eukaryota</taxon>
        <taxon>Fungi</taxon>
        <taxon>Dikarya</taxon>
        <taxon>Ascomycota</taxon>
        <taxon>Pezizomycotina</taxon>
        <taxon>Dothideomycetes</taxon>
        <taxon>Dothideomycetes incertae sedis</taxon>
        <taxon>Coniosporium</taxon>
    </lineage>
</organism>
<dbReference type="Proteomes" id="UP001186974">
    <property type="component" value="Unassembled WGS sequence"/>
</dbReference>
<name>A0ACC3DV89_9PEZI</name>
<sequence length="149" mass="16833">MVGPGTGVAPFRGFVQERAALARDGQTVGKTILFFGCRKAAEDFMYQDEWEQYKKDMGDAFEMHVAFSREGPNKVYVQHKIKEQAVEINKLLQEKAFFYVCGDAANMAREVNTILGQIIAEQRGVPESKGEEVVKAMRASNQYQEDVWS</sequence>
<evidence type="ECO:0000313" key="1">
    <source>
        <dbReference type="EMBL" id="KAK3080736.1"/>
    </source>
</evidence>
<gene>
    <name evidence="1" type="ORF">LTS18_013666</name>
</gene>
<evidence type="ECO:0000313" key="2">
    <source>
        <dbReference type="Proteomes" id="UP001186974"/>
    </source>
</evidence>